<keyword evidence="1" id="KW-1133">Transmembrane helix</keyword>
<gene>
    <name evidence="2" type="ORF">M440DRAFT_1470463</name>
</gene>
<accession>A0A2T4C4Q0</accession>
<protein>
    <submittedName>
        <fullName evidence="2">Uncharacterized protein</fullName>
    </submittedName>
</protein>
<dbReference type="Proteomes" id="UP000240760">
    <property type="component" value="Unassembled WGS sequence"/>
</dbReference>
<feature type="transmembrane region" description="Helical" evidence="1">
    <location>
        <begin position="18"/>
        <end position="43"/>
    </location>
</feature>
<keyword evidence="1" id="KW-0472">Membrane</keyword>
<dbReference type="EMBL" id="KZ679132">
    <property type="protein sequence ID" value="PTB76512.1"/>
    <property type="molecule type" value="Genomic_DNA"/>
</dbReference>
<reference evidence="2 3" key="1">
    <citation type="submission" date="2016-07" db="EMBL/GenBank/DDBJ databases">
        <title>Multiple horizontal gene transfer events from other fungi enriched the ability of initially mycotrophic Trichoderma (Ascomycota) to feed on dead plant biomass.</title>
        <authorList>
            <consortium name="DOE Joint Genome Institute"/>
            <person name="Aerts A."/>
            <person name="Atanasova L."/>
            <person name="Chenthamara K."/>
            <person name="Zhang J."/>
            <person name="Grujic M."/>
            <person name="Henrissat B."/>
            <person name="Kuo A."/>
            <person name="Salamov A."/>
            <person name="Lipzen A."/>
            <person name="Labutti K."/>
            <person name="Barry K."/>
            <person name="Miao Y."/>
            <person name="Rahimi M.J."/>
            <person name="Shen Q."/>
            <person name="Grigoriev I.V."/>
            <person name="Kubicek C.P."/>
            <person name="Druzhinina I.S."/>
        </authorList>
    </citation>
    <scope>NUCLEOTIDE SEQUENCE [LARGE SCALE GENOMIC DNA]</scope>
    <source>
        <strain evidence="2 3">ATCC 18648</strain>
    </source>
</reference>
<keyword evidence="1" id="KW-0812">Transmembrane</keyword>
<evidence type="ECO:0000313" key="3">
    <source>
        <dbReference type="Proteomes" id="UP000240760"/>
    </source>
</evidence>
<proteinExistence type="predicted"/>
<evidence type="ECO:0000256" key="1">
    <source>
        <dbReference type="SAM" id="Phobius"/>
    </source>
</evidence>
<sequence length="81" mass="9334">VCCFYILSSARYVELTPFFPLLSFLSSLFPVISPVLILFLQLLRLVGRHQPENVPQKRRQITRSRFAVHSIVVHICLIAPK</sequence>
<dbReference type="AlphaFoldDB" id="A0A2T4C4Q0"/>
<evidence type="ECO:0000313" key="2">
    <source>
        <dbReference type="EMBL" id="PTB76512.1"/>
    </source>
</evidence>
<keyword evidence="3" id="KW-1185">Reference proteome</keyword>
<organism evidence="2 3">
    <name type="scientific">Trichoderma longibrachiatum ATCC 18648</name>
    <dbReference type="NCBI Taxonomy" id="983965"/>
    <lineage>
        <taxon>Eukaryota</taxon>
        <taxon>Fungi</taxon>
        <taxon>Dikarya</taxon>
        <taxon>Ascomycota</taxon>
        <taxon>Pezizomycotina</taxon>
        <taxon>Sordariomycetes</taxon>
        <taxon>Hypocreomycetidae</taxon>
        <taxon>Hypocreales</taxon>
        <taxon>Hypocreaceae</taxon>
        <taxon>Trichoderma</taxon>
    </lineage>
</organism>
<feature type="non-terminal residue" evidence="2">
    <location>
        <position position="1"/>
    </location>
</feature>
<name>A0A2T4C4Q0_TRILO</name>